<evidence type="ECO:0000313" key="3">
    <source>
        <dbReference type="Proteomes" id="UP001303115"/>
    </source>
</evidence>
<dbReference type="InterPro" id="IPR046797">
    <property type="entry name" value="PDDEXK_12"/>
</dbReference>
<dbReference type="Proteomes" id="UP001303115">
    <property type="component" value="Unassembled WGS sequence"/>
</dbReference>
<gene>
    <name evidence="2" type="ORF">C8A01DRAFT_20045</name>
</gene>
<comment type="caution">
    <text evidence="2">The sequence shown here is derived from an EMBL/GenBank/DDBJ whole genome shotgun (WGS) entry which is preliminary data.</text>
</comment>
<dbReference type="EMBL" id="MU854562">
    <property type="protein sequence ID" value="KAK4032939.1"/>
    <property type="molecule type" value="Genomic_DNA"/>
</dbReference>
<organism evidence="2 3">
    <name type="scientific">Parachaetomium inaequale</name>
    <dbReference type="NCBI Taxonomy" id="2588326"/>
    <lineage>
        <taxon>Eukaryota</taxon>
        <taxon>Fungi</taxon>
        <taxon>Dikarya</taxon>
        <taxon>Ascomycota</taxon>
        <taxon>Pezizomycotina</taxon>
        <taxon>Sordariomycetes</taxon>
        <taxon>Sordariomycetidae</taxon>
        <taxon>Sordariales</taxon>
        <taxon>Chaetomiaceae</taxon>
        <taxon>Parachaetomium</taxon>
    </lineage>
</organism>
<reference evidence="3" key="1">
    <citation type="journal article" date="2023" name="Mol. Phylogenet. Evol.">
        <title>Genome-scale phylogeny and comparative genomics of the fungal order Sordariales.</title>
        <authorList>
            <person name="Hensen N."/>
            <person name="Bonometti L."/>
            <person name="Westerberg I."/>
            <person name="Brannstrom I.O."/>
            <person name="Guillou S."/>
            <person name="Cros-Aarteil S."/>
            <person name="Calhoun S."/>
            <person name="Haridas S."/>
            <person name="Kuo A."/>
            <person name="Mondo S."/>
            <person name="Pangilinan J."/>
            <person name="Riley R."/>
            <person name="LaButti K."/>
            <person name="Andreopoulos B."/>
            <person name="Lipzen A."/>
            <person name="Chen C."/>
            <person name="Yan M."/>
            <person name="Daum C."/>
            <person name="Ng V."/>
            <person name="Clum A."/>
            <person name="Steindorff A."/>
            <person name="Ohm R.A."/>
            <person name="Martin F."/>
            <person name="Silar P."/>
            <person name="Natvig D.O."/>
            <person name="Lalanne C."/>
            <person name="Gautier V."/>
            <person name="Ament-Velasquez S.L."/>
            <person name="Kruys A."/>
            <person name="Hutchinson M.I."/>
            <person name="Powell A.J."/>
            <person name="Barry K."/>
            <person name="Miller A.N."/>
            <person name="Grigoriev I.V."/>
            <person name="Debuchy R."/>
            <person name="Gladieux P."/>
            <person name="Hiltunen Thoren M."/>
            <person name="Johannesson H."/>
        </authorList>
    </citation>
    <scope>NUCLEOTIDE SEQUENCE [LARGE SCALE GENOMIC DNA]</scope>
    <source>
        <strain evidence="3">CBS 284.82</strain>
    </source>
</reference>
<name>A0AAN6SMC9_9PEZI</name>
<evidence type="ECO:0000259" key="1">
    <source>
        <dbReference type="Pfam" id="PF20516"/>
    </source>
</evidence>
<feature type="domain" description="PD-(D/E)XK nuclease-like" evidence="1">
    <location>
        <begin position="1"/>
        <end position="88"/>
    </location>
</feature>
<feature type="non-terminal residue" evidence="2">
    <location>
        <position position="1"/>
    </location>
</feature>
<sequence>LQLGVWTAAWHRRIETLGVGGGKPGPQLPTLPLILTHDHECSLYFAFDRLDKIEVFGRMQIGMTDNLPNIYQLLTVLGFLGAWIDTPFAPGSSMPFVPGHD</sequence>
<evidence type="ECO:0000313" key="2">
    <source>
        <dbReference type="EMBL" id="KAK4032939.1"/>
    </source>
</evidence>
<protein>
    <recommendedName>
        <fullName evidence="1">PD-(D/E)XK nuclease-like domain-containing protein</fullName>
    </recommendedName>
</protein>
<dbReference type="Pfam" id="PF20516">
    <property type="entry name" value="PDDEXK_12"/>
    <property type="match status" value="1"/>
</dbReference>
<keyword evidence="3" id="KW-1185">Reference proteome</keyword>
<dbReference type="AlphaFoldDB" id="A0AAN6SMC9"/>
<proteinExistence type="predicted"/>
<accession>A0AAN6SMC9</accession>